<protein>
    <submittedName>
        <fullName evidence="1">Uncharacterized protein</fullName>
    </submittedName>
</protein>
<gene>
    <name evidence="1" type="ORF">EZS28_014447</name>
</gene>
<dbReference type="EMBL" id="SNRW01003373">
    <property type="protein sequence ID" value="KAA6390023.1"/>
    <property type="molecule type" value="Genomic_DNA"/>
</dbReference>
<organism evidence="1 2">
    <name type="scientific">Streblomastix strix</name>
    <dbReference type="NCBI Taxonomy" id="222440"/>
    <lineage>
        <taxon>Eukaryota</taxon>
        <taxon>Metamonada</taxon>
        <taxon>Preaxostyla</taxon>
        <taxon>Oxymonadida</taxon>
        <taxon>Streblomastigidae</taxon>
        <taxon>Streblomastix</taxon>
    </lineage>
</organism>
<evidence type="ECO:0000313" key="2">
    <source>
        <dbReference type="Proteomes" id="UP000324800"/>
    </source>
</evidence>
<dbReference type="AlphaFoldDB" id="A0A5J4W694"/>
<dbReference type="Proteomes" id="UP000324800">
    <property type="component" value="Unassembled WGS sequence"/>
</dbReference>
<reference evidence="1 2" key="1">
    <citation type="submission" date="2019-03" db="EMBL/GenBank/DDBJ databases">
        <title>Single cell metagenomics reveals metabolic interactions within the superorganism composed of flagellate Streblomastix strix and complex community of Bacteroidetes bacteria on its surface.</title>
        <authorList>
            <person name="Treitli S.C."/>
            <person name="Kolisko M."/>
            <person name="Husnik F."/>
            <person name="Keeling P."/>
            <person name="Hampl V."/>
        </authorList>
    </citation>
    <scope>NUCLEOTIDE SEQUENCE [LARGE SCALE GENOMIC DNA]</scope>
    <source>
        <strain evidence="1">ST1C</strain>
    </source>
</reference>
<name>A0A5J4W694_9EUKA</name>
<comment type="caution">
    <text evidence="1">The sequence shown here is derived from an EMBL/GenBank/DDBJ whole genome shotgun (WGS) entry which is preliminary data.</text>
</comment>
<sequence>IKDKINQYDGKNVNQIDNDAGVILYFEPANMEQFIDTVDSARTGFNRERTVNQRDDTGEMFVNEIYESQHHQAFKIQFNFGVIYEEYRHDQNDQVQVDYGYILPRDTRIQEHSPKVIQNQDDIEEYQQYIKAEIINMQNFTLDSTRQRYIAIYSMLIKTYNLQPQVVGASMKELIDFHCNGRKNVIYRNTGNNNNCYMEAVAKALHPDTKEKRYHQDEIISISKQLLVQVLELPFDSKSRKMTDLLKVFDGLDITKYAQIVSQKLKIDQDIYYYDNEHKNYYRGLQIMNQCDEATAIEDRVSYAAKDRSSANQSEVNIKIIDILVVESEWYTVVSSQRVRRWI</sequence>
<evidence type="ECO:0000313" key="1">
    <source>
        <dbReference type="EMBL" id="KAA6390023.1"/>
    </source>
</evidence>
<feature type="non-terminal residue" evidence="1">
    <location>
        <position position="1"/>
    </location>
</feature>
<accession>A0A5J4W694</accession>
<proteinExistence type="predicted"/>